<dbReference type="GO" id="GO:0006412">
    <property type="term" value="P:translation"/>
    <property type="evidence" value="ECO:0007669"/>
    <property type="project" value="InterPro"/>
</dbReference>
<sequence length="106" mass="12257">MENRRRQSGVASQRRALHSGGAWRRSLIEGMDNKKEVAWYQGKRMAYIYKAKVKQNGTHYWCIWGKVIRPHGNSDVVRAKFKSNVSPSPWEHEFASSCTLTTFEAL</sequence>
<evidence type="ECO:0000313" key="4">
    <source>
        <dbReference type="EMBL" id="CAI9762970.1"/>
    </source>
</evidence>
<dbReference type="SUPFAM" id="SSF50447">
    <property type="entry name" value="Translation proteins"/>
    <property type="match status" value="1"/>
</dbReference>
<accession>A0AAD2DTJ5</accession>
<dbReference type="EMBL" id="OU503041">
    <property type="protein sequence ID" value="CAI9762970.1"/>
    <property type="molecule type" value="Genomic_DNA"/>
</dbReference>
<evidence type="ECO:0000256" key="1">
    <source>
        <dbReference type="ARBA" id="ARBA00009269"/>
    </source>
</evidence>
<dbReference type="GO" id="GO:0003735">
    <property type="term" value="F:structural constituent of ribosome"/>
    <property type="evidence" value="ECO:0007669"/>
    <property type="project" value="InterPro"/>
</dbReference>
<dbReference type="AlphaFoldDB" id="A0AAD2DTJ5"/>
<name>A0AAD2DTJ5_9LAMI</name>
<gene>
    <name evidence="4" type="ORF">FPE_LOCUS10400</name>
</gene>
<evidence type="ECO:0000256" key="2">
    <source>
        <dbReference type="ARBA" id="ARBA00022980"/>
    </source>
</evidence>
<dbReference type="Pfam" id="PF01247">
    <property type="entry name" value="Ribosomal_L35Ae"/>
    <property type="match status" value="1"/>
</dbReference>
<dbReference type="Gene3D" id="2.40.10.190">
    <property type="entry name" value="translation elongation factor selb, chain A, domain 4"/>
    <property type="match status" value="1"/>
</dbReference>
<dbReference type="PANTHER" id="PTHR10902">
    <property type="entry name" value="60S RIBOSOMAL PROTEIN L35A"/>
    <property type="match status" value="1"/>
</dbReference>
<protein>
    <submittedName>
        <fullName evidence="4">Uncharacterized protein</fullName>
    </submittedName>
</protein>
<dbReference type="InterPro" id="IPR001780">
    <property type="entry name" value="Ribosomal_eL33"/>
</dbReference>
<organism evidence="4 5">
    <name type="scientific">Fraxinus pennsylvanica</name>
    <dbReference type="NCBI Taxonomy" id="56036"/>
    <lineage>
        <taxon>Eukaryota</taxon>
        <taxon>Viridiplantae</taxon>
        <taxon>Streptophyta</taxon>
        <taxon>Embryophyta</taxon>
        <taxon>Tracheophyta</taxon>
        <taxon>Spermatophyta</taxon>
        <taxon>Magnoliopsida</taxon>
        <taxon>eudicotyledons</taxon>
        <taxon>Gunneridae</taxon>
        <taxon>Pentapetalae</taxon>
        <taxon>asterids</taxon>
        <taxon>lamiids</taxon>
        <taxon>Lamiales</taxon>
        <taxon>Oleaceae</taxon>
        <taxon>Oleeae</taxon>
        <taxon>Fraxinus</taxon>
    </lineage>
</organism>
<dbReference type="InterPro" id="IPR009000">
    <property type="entry name" value="Transl_B-barrel_sf"/>
</dbReference>
<keyword evidence="5" id="KW-1185">Reference proteome</keyword>
<reference evidence="4" key="1">
    <citation type="submission" date="2023-05" db="EMBL/GenBank/DDBJ databases">
        <authorList>
            <person name="Huff M."/>
        </authorList>
    </citation>
    <scope>NUCLEOTIDE SEQUENCE</scope>
</reference>
<keyword evidence="2" id="KW-0689">Ribosomal protein</keyword>
<dbReference type="GO" id="GO:1990904">
    <property type="term" value="C:ribonucleoprotein complex"/>
    <property type="evidence" value="ECO:0007669"/>
    <property type="project" value="UniProtKB-KW"/>
</dbReference>
<dbReference type="InterPro" id="IPR038661">
    <property type="entry name" value="Ribosomal_eL33_sf"/>
</dbReference>
<dbReference type="Proteomes" id="UP000834106">
    <property type="component" value="Chromosome 6"/>
</dbReference>
<evidence type="ECO:0000256" key="3">
    <source>
        <dbReference type="ARBA" id="ARBA00023274"/>
    </source>
</evidence>
<comment type="similarity">
    <text evidence="1">Belongs to the eukaryotic ribosomal protein eL33 family.</text>
</comment>
<dbReference type="GO" id="GO:0005840">
    <property type="term" value="C:ribosome"/>
    <property type="evidence" value="ECO:0007669"/>
    <property type="project" value="UniProtKB-KW"/>
</dbReference>
<keyword evidence="3" id="KW-0687">Ribonucleoprotein</keyword>
<proteinExistence type="inferred from homology"/>
<evidence type="ECO:0000313" key="5">
    <source>
        <dbReference type="Proteomes" id="UP000834106"/>
    </source>
</evidence>